<gene>
    <name evidence="4" type="ORF">MONAX_5E036329</name>
</gene>
<evidence type="ECO:0000259" key="3">
    <source>
        <dbReference type="PROSITE" id="PS50923"/>
    </source>
</evidence>
<dbReference type="Gene3D" id="2.10.70.10">
    <property type="entry name" value="Complement Module, domain 1"/>
    <property type="match status" value="1"/>
</dbReference>
<name>A0A5E4CXC8_MARMO</name>
<keyword evidence="5" id="KW-1185">Reference proteome</keyword>
<evidence type="ECO:0000256" key="2">
    <source>
        <dbReference type="PROSITE-ProRule" id="PRU00302"/>
    </source>
</evidence>
<dbReference type="InterPro" id="IPR035976">
    <property type="entry name" value="Sushi/SCR/CCP_sf"/>
</dbReference>
<feature type="domain" description="Sushi" evidence="3">
    <location>
        <begin position="1"/>
        <end position="59"/>
    </location>
</feature>
<proteinExistence type="predicted"/>
<dbReference type="Pfam" id="PF00084">
    <property type="entry name" value="Sushi"/>
    <property type="match status" value="1"/>
</dbReference>
<comment type="caution">
    <text evidence="2">Lacks conserved residue(s) required for the propagation of feature annotation.</text>
</comment>
<dbReference type="SMART" id="SM00032">
    <property type="entry name" value="CCP"/>
    <property type="match status" value="1"/>
</dbReference>
<dbReference type="InterPro" id="IPR000436">
    <property type="entry name" value="Sushi_SCR_CCP_dom"/>
</dbReference>
<dbReference type="SUPFAM" id="SSF57535">
    <property type="entry name" value="Complement control module/SCR domain"/>
    <property type="match status" value="1"/>
</dbReference>
<keyword evidence="1" id="KW-1015">Disulfide bond</keyword>
<protein>
    <recommendedName>
        <fullName evidence="3">Sushi domain-containing protein</fullName>
    </recommendedName>
</protein>
<dbReference type="FunFam" id="2.10.70.10:FF:000056">
    <property type="entry name" value="CUB and Sushi multiple domains 3"/>
    <property type="match status" value="1"/>
</dbReference>
<comment type="caution">
    <text evidence="4">The sequence shown here is derived from an EMBL/GenBank/DDBJ whole genome shotgun (WGS) entry which is preliminary data.</text>
</comment>
<dbReference type="EMBL" id="CABDUW010002228">
    <property type="protein sequence ID" value="VTJ85970.1"/>
    <property type="molecule type" value="Genomic_DNA"/>
</dbReference>
<feature type="non-terminal residue" evidence="4">
    <location>
        <position position="59"/>
    </location>
</feature>
<feature type="non-terminal residue" evidence="4">
    <location>
        <position position="1"/>
    </location>
</feature>
<evidence type="ECO:0000313" key="4">
    <source>
        <dbReference type="EMBL" id="VTJ85970.1"/>
    </source>
</evidence>
<dbReference type="CDD" id="cd00033">
    <property type="entry name" value="CCP"/>
    <property type="match status" value="1"/>
</dbReference>
<accession>A0A5E4CXC8</accession>
<sequence>HSCKQPETPAHTNVVGMDLPSHGYTLIYTCQPGFFLAGGTEHRVCRSDNTWTGKVPVCE</sequence>
<dbReference type="Proteomes" id="UP000335636">
    <property type="component" value="Unassembled WGS sequence"/>
</dbReference>
<keyword evidence="2" id="KW-0768">Sushi</keyword>
<evidence type="ECO:0000256" key="1">
    <source>
        <dbReference type="ARBA" id="ARBA00023157"/>
    </source>
</evidence>
<dbReference type="PROSITE" id="PS50923">
    <property type="entry name" value="SUSHI"/>
    <property type="match status" value="1"/>
</dbReference>
<dbReference type="AlphaFoldDB" id="A0A5E4CXC8"/>
<organism evidence="4 5">
    <name type="scientific">Marmota monax</name>
    <name type="common">Woodchuck</name>
    <dbReference type="NCBI Taxonomy" id="9995"/>
    <lineage>
        <taxon>Eukaryota</taxon>
        <taxon>Metazoa</taxon>
        <taxon>Chordata</taxon>
        <taxon>Craniata</taxon>
        <taxon>Vertebrata</taxon>
        <taxon>Euteleostomi</taxon>
        <taxon>Mammalia</taxon>
        <taxon>Eutheria</taxon>
        <taxon>Euarchontoglires</taxon>
        <taxon>Glires</taxon>
        <taxon>Rodentia</taxon>
        <taxon>Sciuromorpha</taxon>
        <taxon>Sciuridae</taxon>
        <taxon>Xerinae</taxon>
        <taxon>Marmotini</taxon>
        <taxon>Marmota</taxon>
    </lineage>
</organism>
<reference evidence="4" key="1">
    <citation type="submission" date="2019-04" db="EMBL/GenBank/DDBJ databases">
        <authorList>
            <person name="Alioto T."/>
            <person name="Alioto T."/>
        </authorList>
    </citation>
    <scope>NUCLEOTIDE SEQUENCE [LARGE SCALE GENOMIC DNA]</scope>
</reference>
<evidence type="ECO:0000313" key="5">
    <source>
        <dbReference type="Proteomes" id="UP000335636"/>
    </source>
</evidence>